<organism evidence="2 3">
    <name type="scientific">Orlajensenia leifsoniae</name>
    <dbReference type="NCBI Taxonomy" id="2561933"/>
    <lineage>
        <taxon>Bacteria</taxon>
        <taxon>Bacillati</taxon>
        <taxon>Actinomycetota</taxon>
        <taxon>Actinomycetes</taxon>
        <taxon>Micrococcales</taxon>
        <taxon>Microbacteriaceae</taxon>
        <taxon>Orlajensenia</taxon>
    </lineage>
</organism>
<evidence type="ECO:0000313" key="3">
    <source>
        <dbReference type="Proteomes" id="UP000298127"/>
    </source>
</evidence>
<keyword evidence="3" id="KW-1185">Reference proteome</keyword>
<gene>
    <name evidence="2" type="ORF">E4M00_05220</name>
</gene>
<proteinExistence type="predicted"/>
<dbReference type="Pfam" id="PF11292">
    <property type="entry name" value="DUF3093"/>
    <property type="match status" value="1"/>
</dbReference>
<feature type="transmembrane region" description="Helical" evidence="1">
    <location>
        <begin position="12"/>
        <end position="32"/>
    </location>
</feature>
<dbReference type="Proteomes" id="UP000298127">
    <property type="component" value="Unassembled WGS sequence"/>
</dbReference>
<dbReference type="RefSeq" id="WP_135119425.1">
    <property type="nucleotide sequence ID" value="NZ_SPQZ01000002.1"/>
</dbReference>
<dbReference type="EMBL" id="SPQZ01000002">
    <property type="protein sequence ID" value="TFV98906.1"/>
    <property type="molecule type" value="Genomic_DNA"/>
</dbReference>
<sequence>MPLYRERLWPAPWLFISTALVIPASILVLAPISLTAGIITAVVLYGGCVAGLILSAPTVAVEDGVLRAAKASIPVSLVGEATSFSGQAAWRERGPNLDARAWLMIRGYVDDVVKVPLLPAAEDPAPYWIVSSRHGRELAAAINGSQRPVESNDDVS</sequence>
<evidence type="ECO:0000313" key="2">
    <source>
        <dbReference type="EMBL" id="TFV98906.1"/>
    </source>
</evidence>
<evidence type="ECO:0000256" key="1">
    <source>
        <dbReference type="SAM" id="Phobius"/>
    </source>
</evidence>
<dbReference type="AlphaFoldDB" id="A0A4Y9R5U6"/>
<comment type="caution">
    <text evidence="2">The sequence shown here is derived from an EMBL/GenBank/DDBJ whole genome shotgun (WGS) entry which is preliminary data.</text>
</comment>
<dbReference type="InterPro" id="IPR021443">
    <property type="entry name" value="DUF3093"/>
</dbReference>
<protein>
    <submittedName>
        <fullName evidence="2">DUF3093 domain-containing protein</fullName>
    </submittedName>
</protein>
<name>A0A4Y9R5U6_9MICO</name>
<accession>A0A4Y9R5U6</accession>
<reference evidence="2 3" key="1">
    <citation type="journal article" date="2018" name="J. Microbiol.">
        <title>Leifsonia flava sp. nov., a novel actinobacterium isolated from the rhizosphere of Aquilegia viridiflora.</title>
        <authorList>
            <person name="Cai Y."/>
            <person name="Tao W.Z."/>
            <person name="Ma Y.J."/>
            <person name="Cheng J."/>
            <person name="Zhang M.Y."/>
            <person name="Zhang Y.X."/>
        </authorList>
    </citation>
    <scope>NUCLEOTIDE SEQUENCE [LARGE SCALE GENOMIC DNA]</scope>
    <source>
        <strain evidence="2 3">SYP-B2174</strain>
    </source>
</reference>
<keyword evidence="1" id="KW-0472">Membrane</keyword>
<keyword evidence="1" id="KW-0812">Transmembrane</keyword>
<keyword evidence="1" id="KW-1133">Transmembrane helix</keyword>
<feature type="transmembrane region" description="Helical" evidence="1">
    <location>
        <begin position="38"/>
        <end position="61"/>
    </location>
</feature>